<evidence type="ECO:0000313" key="2">
    <source>
        <dbReference type="EMBL" id="MYD90740.1"/>
    </source>
</evidence>
<proteinExistence type="predicted"/>
<gene>
    <name evidence="2" type="ORF">F4Y08_10465</name>
</gene>
<accession>A0A6B1DSM3</accession>
<dbReference type="InterPro" id="IPR051491">
    <property type="entry name" value="Recombinase/Transposase-rel"/>
</dbReference>
<protein>
    <submittedName>
        <fullName evidence="2">IS607 family transposase</fullName>
    </submittedName>
</protein>
<dbReference type="AlphaFoldDB" id="A0A6B1DSM3"/>
<dbReference type="Gene3D" id="1.10.287.2170">
    <property type="match status" value="1"/>
</dbReference>
<comment type="caution">
    <text evidence="2">The sequence shown here is derived from an EMBL/GenBank/DDBJ whole genome shotgun (WGS) entry which is preliminary data.</text>
</comment>
<dbReference type="GO" id="GO:0000150">
    <property type="term" value="F:DNA strand exchange activity"/>
    <property type="evidence" value="ECO:0007669"/>
    <property type="project" value="InterPro"/>
</dbReference>
<organism evidence="2">
    <name type="scientific">Caldilineaceae bacterium SB0662_bin_9</name>
    <dbReference type="NCBI Taxonomy" id="2605258"/>
    <lineage>
        <taxon>Bacteria</taxon>
        <taxon>Bacillati</taxon>
        <taxon>Chloroflexota</taxon>
        <taxon>Caldilineae</taxon>
        <taxon>Caldilineales</taxon>
        <taxon>Caldilineaceae</taxon>
    </lineage>
</organism>
<name>A0A6B1DSM3_9CHLR</name>
<dbReference type="GO" id="GO:0003677">
    <property type="term" value="F:DNA binding"/>
    <property type="evidence" value="ECO:0007669"/>
    <property type="project" value="InterPro"/>
</dbReference>
<dbReference type="PANTHER" id="PTHR36172">
    <property type="match status" value="1"/>
</dbReference>
<dbReference type="InterPro" id="IPR036162">
    <property type="entry name" value="Resolvase-like_N_sf"/>
</dbReference>
<dbReference type="NCBIfam" id="NF033518">
    <property type="entry name" value="transpos_IS607"/>
    <property type="match status" value="1"/>
</dbReference>
<dbReference type="SMART" id="SM00857">
    <property type="entry name" value="Resolvase"/>
    <property type="match status" value="1"/>
</dbReference>
<dbReference type="PANTHER" id="PTHR36172:SF1">
    <property type="entry name" value="RESOLVASE-RELATED"/>
    <property type="match status" value="1"/>
</dbReference>
<evidence type="ECO:0000259" key="1">
    <source>
        <dbReference type="SMART" id="SM00857"/>
    </source>
</evidence>
<dbReference type="Gene3D" id="3.40.50.1390">
    <property type="entry name" value="Resolvase, N-terminal catalytic domain"/>
    <property type="match status" value="1"/>
</dbReference>
<feature type="domain" description="Resolvase/invertase-type recombinase catalytic" evidence="1">
    <location>
        <begin position="62"/>
        <end position="200"/>
    </location>
</feature>
<sequence>MDKIHRISQFGARVGRSAHPLRVLDRNGTFPARGTATGRRYHTEADARRFPVGGDVAPQGLTVVCCRVSSRGQRDDLKRPVSAMEAYGPGAGVAVDERRSEVGGGLHCKRKVFLSLMERIGKREIAHLPVAHRDRPTRFGFDRFEPVAMQYGCAITVVNRESLSPQEAMVADLMAVVHAFSCRLYGLRAYRKQIREAAHHG</sequence>
<dbReference type="EMBL" id="VXPY01000076">
    <property type="protein sequence ID" value="MYD90740.1"/>
    <property type="molecule type" value="Genomic_DNA"/>
</dbReference>
<dbReference type="InterPro" id="IPR006119">
    <property type="entry name" value="Resolv_N"/>
</dbReference>
<dbReference type="InterPro" id="IPR048046">
    <property type="entry name" value="Transpos_IS607"/>
</dbReference>
<dbReference type="SUPFAM" id="SSF53041">
    <property type="entry name" value="Resolvase-like"/>
    <property type="match status" value="1"/>
</dbReference>
<dbReference type="Pfam" id="PF00239">
    <property type="entry name" value="Resolvase"/>
    <property type="match status" value="1"/>
</dbReference>
<reference evidence="2" key="1">
    <citation type="submission" date="2019-09" db="EMBL/GenBank/DDBJ databases">
        <title>Characterisation of the sponge microbiome using genome-centric metagenomics.</title>
        <authorList>
            <person name="Engelberts J.P."/>
            <person name="Robbins S.J."/>
            <person name="De Goeij J.M."/>
            <person name="Aranda M."/>
            <person name="Bell S.C."/>
            <person name="Webster N.S."/>
        </authorList>
    </citation>
    <scope>NUCLEOTIDE SEQUENCE</scope>
    <source>
        <strain evidence="2">SB0662_bin_9</strain>
    </source>
</reference>